<keyword evidence="4" id="KW-1185">Reference proteome</keyword>
<proteinExistence type="inferred from homology"/>
<feature type="non-terminal residue" evidence="3">
    <location>
        <position position="289"/>
    </location>
</feature>
<name>A0AAD7BN25_9AGAR</name>
<accession>A0AAD7BN25</accession>
<evidence type="ECO:0000313" key="4">
    <source>
        <dbReference type="Proteomes" id="UP001221142"/>
    </source>
</evidence>
<dbReference type="Pfam" id="PF00656">
    <property type="entry name" value="Peptidase_C14"/>
    <property type="match status" value="1"/>
</dbReference>
<dbReference type="GO" id="GO:0005737">
    <property type="term" value="C:cytoplasm"/>
    <property type="evidence" value="ECO:0007669"/>
    <property type="project" value="TreeGrafter"/>
</dbReference>
<organism evidence="3 4">
    <name type="scientific">Roridomyces roridus</name>
    <dbReference type="NCBI Taxonomy" id="1738132"/>
    <lineage>
        <taxon>Eukaryota</taxon>
        <taxon>Fungi</taxon>
        <taxon>Dikarya</taxon>
        <taxon>Basidiomycota</taxon>
        <taxon>Agaricomycotina</taxon>
        <taxon>Agaricomycetes</taxon>
        <taxon>Agaricomycetidae</taxon>
        <taxon>Agaricales</taxon>
        <taxon>Marasmiineae</taxon>
        <taxon>Mycenaceae</taxon>
        <taxon>Roridomyces</taxon>
    </lineage>
</organism>
<evidence type="ECO:0000256" key="1">
    <source>
        <dbReference type="ARBA" id="ARBA00009005"/>
    </source>
</evidence>
<dbReference type="Proteomes" id="UP001221142">
    <property type="component" value="Unassembled WGS sequence"/>
</dbReference>
<dbReference type="EMBL" id="JARKIF010000012">
    <property type="protein sequence ID" value="KAJ7625760.1"/>
    <property type="molecule type" value="Genomic_DNA"/>
</dbReference>
<dbReference type="PANTHER" id="PTHR48104">
    <property type="entry name" value="METACASPASE-4"/>
    <property type="match status" value="1"/>
</dbReference>
<dbReference type="InterPro" id="IPR050452">
    <property type="entry name" value="Metacaspase"/>
</dbReference>
<gene>
    <name evidence="3" type="ORF">FB45DRAFT_795950</name>
</gene>
<evidence type="ECO:0000259" key="2">
    <source>
        <dbReference type="Pfam" id="PF00656"/>
    </source>
</evidence>
<dbReference type="PANTHER" id="PTHR48104:SF30">
    <property type="entry name" value="METACASPASE-1"/>
    <property type="match status" value="1"/>
</dbReference>
<sequence length="289" mass="31089">MASPPPVFAIIVGIDKYDASDNLGTLRGAVSDAESFRTYLTDSRSLGGLAVPHSHILFLANENATRSAILGAFDSHFLDNLDIPEHEDAAMIFYFAGHGSRVASPGNVLPVDGRVEVICPVDERTVGADGQYVHGIPDYLLGRVFREISRKKGPNITVILDSCHSGGMGRVEDVQRVARTASLPIPLDLDGHRWSDDSESTTTDYNVWTPADSHVLLAACTQNGIAYETPSEPFHGQFTNALISALRSTSLASTTYAELLARLPPMVEQTPHCGGANKDCALFTTSYSV</sequence>
<protein>
    <submittedName>
        <fullName evidence="3">Peptidase C14, caspase domain-containing protein</fullName>
    </submittedName>
</protein>
<dbReference type="AlphaFoldDB" id="A0AAD7BN25"/>
<comment type="similarity">
    <text evidence="1">Belongs to the peptidase C14B family.</text>
</comment>
<feature type="domain" description="Peptidase C14 caspase" evidence="2">
    <location>
        <begin position="8"/>
        <end position="268"/>
    </location>
</feature>
<dbReference type="GO" id="GO:0004197">
    <property type="term" value="F:cysteine-type endopeptidase activity"/>
    <property type="evidence" value="ECO:0007669"/>
    <property type="project" value="InterPro"/>
</dbReference>
<dbReference type="GO" id="GO:0006508">
    <property type="term" value="P:proteolysis"/>
    <property type="evidence" value="ECO:0007669"/>
    <property type="project" value="InterPro"/>
</dbReference>
<evidence type="ECO:0000313" key="3">
    <source>
        <dbReference type="EMBL" id="KAJ7625760.1"/>
    </source>
</evidence>
<reference evidence="3" key="1">
    <citation type="submission" date="2023-03" db="EMBL/GenBank/DDBJ databases">
        <title>Massive genome expansion in bonnet fungi (Mycena s.s.) driven by repeated elements and novel gene families across ecological guilds.</title>
        <authorList>
            <consortium name="Lawrence Berkeley National Laboratory"/>
            <person name="Harder C.B."/>
            <person name="Miyauchi S."/>
            <person name="Viragh M."/>
            <person name="Kuo A."/>
            <person name="Thoen E."/>
            <person name="Andreopoulos B."/>
            <person name="Lu D."/>
            <person name="Skrede I."/>
            <person name="Drula E."/>
            <person name="Henrissat B."/>
            <person name="Morin E."/>
            <person name="Kohler A."/>
            <person name="Barry K."/>
            <person name="LaButti K."/>
            <person name="Morin E."/>
            <person name="Salamov A."/>
            <person name="Lipzen A."/>
            <person name="Mereny Z."/>
            <person name="Hegedus B."/>
            <person name="Baldrian P."/>
            <person name="Stursova M."/>
            <person name="Weitz H."/>
            <person name="Taylor A."/>
            <person name="Grigoriev I.V."/>
            <person name="Nagy L.G."/>
            <person name="Martin F."/>
            <person name="Kauserud H."/>
        </authorList>
    </citation>
    <scope>NUCLEOTIDE SEQUENCE</scope>
    <source>
        <strain evidence="3">9284</strain>
    </source>
</reference>
<dbReference type="Gene3D" id="3.40.50.1460">
    <property type="match status" value="1"/>
</dbReference>
<dbReference type="InterPro" id="IPR011600">
    <property type="entry name" value="Pept_C14_caspase"/>
</dbReference>
<comment type="caution">
    <text evidence="3">The sequence shown here is derived from an EMBL/GenBank/DDBJ whole genome shotgun (WGS) entry which is preliminary data.</text>
</comment>